<accession>A0ABW3CXY0</accession>
<reference evidence="4" key="1">
    <citation type="journal article" date="2019" name="Int. J. Syst. Evol. Microbiol.">
        <title>The Global Catalogue of Microorganisms (GCM) 10K type strain sequencing project: providing services to taxonomists for standard genome sequencing and annotation.</title>
        <authorList>
            <consortium name="The Broad Institute Genomics Platform"/>
            <consortium name="The Broad Institute Genome Sequencing Center for Infectious Disease"/>
            <person name="Wu L."/>
            <person name="Ma J."/>
        </authorList>
    </citation>
    <scope>NUCLEOTIDE SEQUENCE [LARGE SCALE GENOMIC DNA]</scope>
    <source>
        <strain evidence="4">CCUG 62952</strain>
    </source>
</reference>
<dbReference type="InterPro" id="IPR000086">
    <property type="entry name" value="NUDIX_hydrolase_dom"/>
</dbReference>
<gene>
    <name evidence="3" type="ORF">ACFQ1M_07495</name>
</gene>
<dbReference type="EMBL" id="JBHTJH010000004">
    <property type="protein sequence ID" value="MFD0862047.1"/>
    <property type="molecule type" value="Genomic_DNA"/>
</dbReference>
<dbReference type="GO" id="GO:0016787">
    <property type="term" value="F:hydrolase activity"/>
    <property type="evidence" value="ECO:0007669"/>
    <property type="project" value="UniProtKB-KW"/>
</dbReference>
<keyword evidence="1 3" id="KW-0378">Hydrolase</keyword>
<dbReference type="Proteomes" id="UP001596978">
    <property type="component" value="Unassembled WGS sequence"/>
</dbReference>
<evidence type="ECO:0000313" key="4">
    <source>
        <dbReference type="Proteomes" id="UP001596978"/>
    </source>
</evidence>
<dbReference type="InterPro" id="IPR020084">
    <property type="entry name" value="NUDIX_hydrolase_CS"/>
</dbReference>
<sequence length="138" mass="16137">MKALKNIEKSRLLLVDGQKLLVLEKLTNKKRYTLPGGIKKKHESHLAGLIRETYEEIGILLDKSAFRYIATERVKKKNLIKRKHYFVANATLGVPKLMEPQKFKAILWLPWYEVVKFMDASDRAAVTFYFEEQKRIAT</sequence>
<protein>
    <submittedName>
        <fullName evidence="3">NUDIX hydrolase</fullName>
        <ecNumber evidence="3">3.6.-.-</ecNumber>
    </submittedName>
</protein>
<dbReference type="Gene3D" id="3.90.79.10">
    <property type="entry name" value="Nucleoside Triphosphate Pyrophosphohydrolase"/>
    <property type="match status" value="1"/>
</dbReference>
<dbReference type="EC" id="3.6.-.-" evidence="3"/>
<name>A0ABW3CXY0_9FLAO</name>
<evidence type="ECO:0000313" key="3">
    <source>
        <dbReference type="EMBL" id="MFD0862047.1"/>
    </source>
</evidence>
<dbReference type="PROSITE" id="PS00893">
    <property type="entry name" value="NUDIX_BOX"/>
    <property type="match status" value="1"/>
</dbReference>
<dbReference type="InterPro" id="IPR015797">
    <property type="entry name" value="NUDIX_hydrolase-like_dom_sf"/>
</dbReference>
<dbReference type="RefSeq" id="WP_386406220.1">
    <property type="nucleotide sequence ID" value="NZ_JBHTJH010000004.1"/>
</dbReference>
<feature type="domain" description="Nudix hydrolase" evidence="2">
    <location>
        <begin position="4"/>
        <end position="132"/>
    </location>
</feature>
<keyword evidence="4" id="KW-1185">Reference proteome</keyword>
<organism evidence="3 4">
    <name type="scientific">Sungkyunkwania multivorans</name>
    <dbReference type="NCBI Taxonomy" id="1173618"/>
    <lineage>
        <taxon>Bacteria</taxon>
        <taxon>Pseudomonadati</taxon>
        <taxon>Bacteroidota</taxon>
        <taxon>Flavobacteriia</taxon>
        <taxon>Flavobacteriales</taxon>
        <taxon>Flavobacteriaceae</taxon>
        <taxon>Sungkyunkwania</taxon>
    </lineage>
</organism>
<proteinExistence type="predicted"/>
<evidence type="ECO:0000259" key="2">
    <source>
        <dbReference type="PROSITE" id="PS51462"/>
    </source>
</evidence>
<dbReference type="PROSITE" id="PS51462">
    <property type="entry name" value="NUDIX"/>
    <property type="match status" value="1"/>
</dbReference>
<dbReference type="Pfam" id="PF00293">
    <property type="entry name" value="NUDIX"/>
    <property type="match status" value="1"/>
</dbReference>
<evidence type="ECO:0000256" key="1">
    <source>
        <dbReference type="ARBA" id="ARBA00022801"/>
    </source>
</evidence>
<dbReference type="SUPFAM" id="SSF55811">
    <property type="entry name" value="Nudix"/>
    <property type="match status" value="1"/>
</dbReference>
<comment type="caution">
    <text evidence="3">The sequence shown here is derived from an EMBL/GenBank/DDBJ whole genome shotgun (WGS) entry which is preliminary data.</text>
</comment>
<dbReference type="CDD" id="cd02883">
    <property type="entry name" value="NUDIX_Hydrolase"/>
    <property type="match status" value="1"/>
</dbReference>